<dbReference type="CDD" id="cd00086">
    <property type="entry name" value="homeodomain"/>
    <property type="match status" value="1"/>
</dbReference>
<proteinExistence type="evidence at transcript level"/>
<evidence type="ECO:0000256" key="3">
    <source>
        <dbReference type="ARBA" id="ARBA00022473"/>
    </source>
</evidence>
<keyword evidence="9 10" id="KW-0539">Nucleus</keyword>
<feature type="compositionally biased region" description="Polar residues" evidence="12">
    <location>
        <begin position="453"/>
        <end position="466"/>
    </location>
</feature>
<evidence type="ECO:0000256" key="4">
    <source>
        <dbReference type="ARBA" id="ARBA00022724"/>
    </source>
</evidence>
<dbReference type="Pfam" id="PF00292">
    <property type="entry name" value="PAX"/>
    <property type="match status" value="1"/>
</dbReference>
<evidence type="ECO:0000259" key="13">
    <source>
        <dbReference type="PROSITE" id="PS50071"/>
    </source>
</evidence>
<feature type="compositionally biased region" description="Low complexity" evidence="12">
    <location>
        <begin position="239"/>
        <end position="248"/>
    </location>
</feature>
<dbReference type="SMART" id="SM00389">
    <property type="entry name" value="HOX"/>
    <property type="match status" value="1"/>
</dbReference>
<dbReference type="InterPro" id="IPR043565">
    <property type="entry name" value="PAX_fam"/>
</dbReference>
<sequence>MPHKGHSGINQLGGVYVNGRPLPDSTRQKIVELAHSGARPCDISRILQVSNGCVSKILGRYYETGSIKPRAIGGSKPRVATPHVVAKISEYKRECPSIFAWEIRDRLLSEGVCNNDNIPSVSSINRVLRNLAAQKEQQQAHQHGQLSVQGAELVYDKLRILNGGQAWSWYHPGSHLAAAGAAMGHGGSPAAGLAAAAAAGGLVAAATPGSVGAAGLGGMCNGINGSSEAGKKSANEATSDGNSENNSSADEDSQMRMRLKRKLQRNRTSFANEQIEALEKEFEKSHYPDVFARERLAEKISLPEARIQVWFSNRRAKWRREEKLRNQRRSTDQVSTPTVAAPSAGRLPLNGTFANTMYPSLGQPMGAMADSYSMAPVSGITPSSCLQQRDPGAYSYMLHDTLSLGAYSRATCTPAQPMNTHPSYAVSGASPHSAGVISPGVTVPVQVPGQTPDISSVTSNYWPRIQ</sequence>
<keyword evidence="3" id="KW-0217">Developmental protein</keyword>
<feature type="domain" description="Paired" evidence="14">
    <location>
        <begin position="5"/>
        <end position="131"/>
    </location>
</feature>
<dbReference type="InterPro" id="IPR043182">
    <property type="entry name" value="PAIRED_DNA-bd_dom"/>
</dbReference>
<feature type="domain" description="Homeobox" evidence="13">
    <location>
        <begin position="261"/>
        <end position="321"/>
    </location>
</feature>
<feature type="compositionally biased region" description="Basic and acidic residues" evidence="12">
    <location>
        <begin position="322"/>
        <end position="331"/>
    </location>
</feature>
<dbReference type="InterPro" id="IPR017970">
    <property type="entry name" value="Homeobox_CS"/>
</dbReference>
<dbReference type="InterPro" id="IPR001523">
    <property type="entry name" value="Paired_dom"/>
</dbReference>
<evidence type="ECO:0000259" key="14">
    <source>
        <dbReference type="PROSITE" id="PS51057"/>
    </source>
</evidence>
<keyword evidence="5" id="KW-0805">Transcription regulation</keyword>
<dbReference type="FunFam" id="1.10.10.10:FF:000003">
    <property type="entry name" value="Paired box protein Pax-6"/>
    <property type="match status" value="1"/>
</dbReference>
<evidence type="ECO:0000256" key="6">
    <source>
        <dbReference type="ARBA" id="ARBA00023125"/>
    </source>
</evidence>
<evidence type="ECO:0000256" key="9">
    <source>
        <dbReference type="ARBA" id="ARBA00023242"/>
    </source>
</evidence>
<accession>A0A0F7TCR4</accession>
<evidence type="ECO:0000256" key="10">
    <source>
        <dbReference type="PROSITE-ProRule" id="PRU00108"/>
    </source>
</evidence>
<dbReference type="EMBL" id="LN624823">
    <property type="protein sequence ID" value="CEH19759.1"/>
    <property type="molecule type" value="mRNA"/>
</dbReference>
<dbReference type="Pfam" id="PF00046">
    <property type="entry name" value="Homeodomain"/>
    <property type="match status" value="1"/>
</dbReference>
<name>A0A0F7TCR4_CUPSA</name>
<organism evidence="15">
    <name type="scientific">Cupiennius salei</name>
    <name type="common">American wandering spider</name>
    <dbReference type="NCBI Taxonomy" id="6928"/>
    <lineage>
        <taxon>Eukaryota</taxon>
        <taxon>Metazoa</taxon>
        <taxon>Ecdysozoa</taxon>
        <taxon>Arthropoda</taxon>
        <taxon>Chelicerata</taxon>
        <taxon>Arachnida</taxon>
        <taxon>Araneae</taxon>
        <taxon>Araneomorphae</taxon>
        <taxon>Entelegynae</taxon>
        <taxon>Lycosoidea</taxon>
        <taxon>Ctenidae</taxon>
        <taxon>Cupiennius</taxon>
    </lineage>
</organism>
<feature type="region of interest" description="Disordered" evidence="12">
    <location>
        <begin position="322"/>
        <end position="346"/>
    </location>
</feature>
<evidence type="ECO:0000256" key="1">
    <source>
        <dbReference type="ARBA" id="ARBA00004123"/>
    </source>
</evidence>
<evidence type="ECO:0000256" key="5">
    <source>
        <dbReference type="ARBA" id="ARBA00023015"/>
    </source>
</evidence>
<evidence type="ECO:0000256" key="2">
    <source>
        <dbReference type="ARBA" id="ARBA00005733"/>
    </source>
</evidence>
<dbReference type="AlphaFoldDB" id="A0A0F7TCR4"/>
<feature type="region of interest" description="Disordered" evidence="12">
    <location>
        <begin position="228"/>
        <end position="256"/>
    </location>
</feature>
<dbReference type="SUPFAM" id="SSF46689">
    <property type="entry name" value="Homeodomain-like"/>
    <property type="match status" value="2"/>
</dbReference>
<comment type="subcellular location">
    <subcellularLocation>
        <location evidence="1 10 11">Nucleus</location>
    </subcellularLocation>
</comment>
<evidence type="ECO:0000313" key="15">
    <source>
        <dbReference type="EMBL" id="CEH19759.1"/>
    </source>
</evidence>
<evidence type="ECO:0000256" key="7">
    <source>
        <dbReference type="ARBA" id="ARBA00023155"/>
    </source>
</evidence>
<dbReference type="GO" id="GO:0005634">
    <property type="term" value="C:nucleus"/>
    <property type="evidence" value="ECO:0007669"/>
    <property type="project" value="UniProtKB-SubCell"/>
</dbReference>
<dbReference type="InterPro" id="IPR036388">
    <property type="entry name" value="WH-like_DNA-bd_sf"/>
</dbReference>
<dbReference type="GO" id="GO:0000981">
    <property type="term" value="F:DNA-binding transcription factor activity, RNA polymerase II-specific"/>
    <property type="evidence" value="ECO:0007669"/>
    <property type="project" value="InterPro"/>
</dbReference>
<evidence type="ECO:0000256" key="8">
    <source>
        <dbReference type="ARBA" id="ARBA00023163"/>
    </source>
</evidence>
<dbReference type="FunFam" id="1.10.10.10:FF:000069">
    <property type="entry name" value="Paired box protein Pax-6"/>
    <property type="match status" value="1"/>
</dbReference>
<evidence type="ECO:0000256" key="11">
    <source>
        <dbReference type="RuleBase" id="RU000682"/>
    </source>
</evidence>
<dbReference type="GO" id="GO:0048513">
    <property type="term" value="P:animal organ development"/>
    <property type="evidence" value="ECO:0007669"/>
    <property type="project" value="UniProtKB-ARBA"/>
</dbReference>
<dbReference type="InterPro" id="IPR009057">
    <property type="entry name" value="Homeodomain-like_sf"/>
</dbReference>
<gene>
    <name evidence="15" type="primary">Cs-pax6 b</name>
</gene>
<dbReference type="SMART" id="SM00351">
    <property type="entry name" value="PAX"/>
    <property type="match status" value="1"/>
</dbReference>
<dbReference type="Gene3D" id="1.10.10.60">
    <property type="entry name" value="Homeodomain-like"/>
    <property type="match status" value="1"/>
</dbReference>
<dbReference type="PROSITE" id="PS00027">
    <property type="entry name" value="HOMEOBOX_1"/>
    <property type="match status" value="1"/>
</dbReference>
<dbReference type="FunFam" id="1.10.10.60:FF:000679">
    <property type="entry name" value="Homeobox protein aristaless"/>
    <property type="match status" value="1"/>
</dbReference>
<keyword evidence="8" id="KW-0804">Transcription</keyword>
<comment type="similarity">
    <text evidence="2">Belongs to the paired homeobox family.</text>
</comment>
<dbReference type="PANTHER" id="PTHR45636">
    <property type="entry name" value="PAIRED BOX PROTEIN PAX-6-RELATED-RELATED"/>
    <property type="match status" value="1"/>
</dbReference>
<feature type="region of interest" description="Disordered" evidence="12">
    <location>
        <begin position="447"/>
        <end position="466"/>
    </location>
</feature>
<dbReference type="GO" id="GO:0000978">
    <property type="term" value="F:RNA polymerase II cis-regulatory region sequence-specific DNA binding"/>
    <property type="evidence" value="ECO:0007669"/>
    <property type="project" value="TreeGrafter"/>
</dbReference>
<feature type="DNA-binding region" description="Homeobox" evidence="10">
    <location>
        <begin position="263"/>
        <end position="322"/>
    </location>
</feature>
<reference evidence="15" key="1">
    <citation type="submission" date="2014-10" db="EMBL/GenBank/DDBJ databases">
        <authorList>
            <person name="Eriksson J."/>
        </authorList>
    </citation>
    <scope>NUCLEOTIDE SEQUENCE</scope>
    <source>
        <strain evidence="15">Cs3</strain>
    </source>
</reference>
<dbReference type="PROSITE" id="PS51057">
    <property type="entry name" value="PAIRED_2"/>
    <property type="match status" value="1"/>
</dbReference>
<keyword evidence="7 10" id="KW-0371">Homeobox</keyword>
<dbReference type="GO" id="GO:0051240">
    <property type="term" value="P:positive regulation of multicellular organismal process"/>
    <property type="evidence" value="ECO:0007669"/>
    <property type="project" value="UniProtKB-ARBA"/>
</dbReference>
<evidence type="ECO:0000256" key="12">
    <source>
        <dbReference type="SAM" id="MobiDB-lite"/>
    </source>
</evidence>
<dbReference type="PROSITE" id="PS00034">
    <property type="entry name" value="PAIRED_1"/>
    <property type="match status" value="1"/>
</dbReference>
<dbReference type="CDD" id="cd00131">
    <property type="entry name" value="PAX"/>
    <property type="match status" value="1"/>
</dbReference>
<dbReference type="PROSITE" id="PS50071">
    <property type="entry name" value="HOMEOBOX_2"/>
    <property type="match status" value="1"/>
</dbReference>
<keyword evidence="6 10" id="KW-0238">DNA-binding</keyword>
<reference evidence="15" key="2">
    <citation type="submission" date="2015-05" db="EMBL/GenBank/DDBJ databases">
        <title>Not all spider eyes have evolved equally: expression of retinal determination genes in the primary and secondary eyes of Cupiennius salei Keyserling (1877).</title>
        <authorList>
            <person name="Samadi L."/>
            <person name="Schmid A."/>
            <person name="Eriksson B.J."/>
        </authorList>
    </citation>
    <scope>NUCLEOTIDE SEQUENCE</scope>
    <source>
        <strain evidence="15">Cs3</strain>
    </source>
</reference>
<dbReference type="InterPro" id="IPR001356">
    <property type="entry name" value="HD"/>
</dbReference>
<protein>
    <submittedName>
        <fullName evidence="15">Cs-pax6 b</fullName>
    </submittedName>
</protein>
<dbReference type="Gene3D" id="1.10.10.10">
    <property type="entry name" value="Winged helix-like DNA-binding domain superfamily/Winged helix DNA-binding domain"/>
    <property type="match status" value="2"/>
</dbReference>
<keyword evidence="4" id="KW-0563">Paired box</keyword>
<dbReference type="PANTHER" id="PTHR45636:SF41">
    <property type="entry name" value="PAIRED BOX PROTEIN PAX-6-RELATED"/>
    <property type="match status" value="1"/>
</dbReference>
<dbReference type="PRINTS" id="PR00027">
    <property type="entry name" value="PAIREDBOX"/>
</dbReference>